<evidence type="ECO:0000259" key="5">
    <source>
        <dbReference type="PROSITE" id="PS50240"/>
    </source>
</evidence>
<dbReference type="RefSeq" id="XP_034248418.1">
    <property type="nucleotide sequence ID" value="XM_034392527.1"/>
</dbReference>
<dbReference type="GO" id="GO:0004252">
    <property type="term" value="F:serine-type endopeptidase activity"/>
    <property type="evidence" value="ECO:0007669"/>
    <property type="project" value="InterPro"/>
</dbReference>
<evidence type="ECO:0000256" key="1">
    <source>
        <dbReference type="ARBA" id="ARBA00023157"/>
    </source>
</evidence>
<dbReference type="Proteomes" id="UP000515158">
    <property type="component" value="Unplaced"/>
</dbReference>
<evidence type="ECO:0000313" key="6">
    <source>
        <dbReference type="Proteomes" id="UP000515158"/>
    </source>
</evidence>
<dbReference type="GeneID" id="117649627"/>
<evidence type="ECO:0000313" key="7">
    <source>
        <dbReference type="RefSeq" id="XP_034248418.1"/>
    </source>
</evidence>
<keyword evidence="6" id="KW-1185">Reference proteome</keyword>
<dbReference type="InterPro" id="IPR001254">
    <property type="entry name" value="Trypsin_dom"/>
</dbReference>
<dbReference type="InterPro" id="IPR009003">
    <property type="entry name" value="Peptidase_S1_PA"/>
</dbReference>
<accession>A0A6P8ZT26</accession>
<feature type="compositionally biased region" description="Low complexity" evidence="3">
    <location>
        <begin position="1083"/>
        <end position="1095"/>
    </location>
</feature>
<feature type="domain" description="Peptidase S1" evidence="5">
    <location>
        <begin position="776"/>
        <end position="1035"/>
    </location>
</feature>
<feature type="transmembrane region" description="Helical" evidence="4">
    <location>
        <begin position="1195"/>
        <end position="1218"/>
    </location>
</feature>
<evidence type="ECO:0000256" key="4">
    <source>
        <dbReference type="SAM" id="Phobius"/>
    </source>
</evidence>
<name>A0A6P8ZT26_THRPL</name>
<dbReference type="SUPFAM" id="SSF50494">
    <property type="entry name" value="Trypsin-like serine proteases"/>
    <property type="match status" value="4"/>
</dbReference>
<dbReference type="PROSITE" id="PS50240">
    <property type="entry name" value="TRYPSIN_DOM"/>
    <property type="match status" value="2"/>
</dbReference>
<reference evidence="7" key="1">
    <citation type="submission" date="2025-08" db="UniProtKB">
        <authorList>
            <consortium name="RefSeq"/>
        </authorList>
    </citation>
    <scope>IDENTIFICATION</scope>
    <source>
        <tissue evidence="7">Total insect</tissue>
    </source>
</reference>
<sequence length="1239" mass="136095">MPSRLQLKEIHLPDDFGGAEFQYANDIALVELLQEVDITPYVLPVCVDWALDLPDLYPGEFGTIVGFGNTPEQSLTELHSVSLPVERSSVCRKQAPELLNFYSTQTDKFCVGFVNGSTVGQGDSGGGMTFPNEDRKWYLRGVVSVGSPRETTYSFFTNVTIFVPWMAKIIKKGEVSGRRCGVDVSEANVVDGAMAGRVDFPWEVDVYYQQAPSRGFQRLWSGALVSPKLVITTTLQRPPEGLHTDISVYPPSRIRVAARNITDTLDSTKTWDFSEVVRAYFPDDLLRHQGVTLNFIIFELKEPINLMPVCLDWSGSALLHLPKAGTTFHEHKDGSREWKRYFILNEAECRERLDEPPVSSKTTICVTLRESPHERLDRGHWIYNPKTTFGACAVKSQPLSSLEAFNFCTVQEGYDPESPSRSLFVNVDNVWFLRGILSFSTVINGNSISMYTDFSDAEVHRWLTKTRDFMGKPTCGDVSLCSALTPDQFVRGHMPWTVAVVVNGTERGSGLLVQPNAVITDFSLQLNSSQEAVPQGSTSNISILWQTADGTTETSRVLRVSVHEVKGQPDVALLELDPATPALTTPVCLDLSGSVLRPLATGQLGLVGQRGDHTVAKSYGKFCKQLVVESWHKWGPTNHNLVGGRSIDYFDCFNKFARSVGKFNKDSGFCISSEKNVLDPRVLGGGYLTYSGSKWFVQGLFTRYVKLRRENLAVAADFTHEGLRAWLRKKIDKIKSMPWKIPDNTSPKNCEGAGPTSPQECGVFVAQDERRGGGEGGQDDYLNDITLNRMQWNVNVYVDHGEGDLRVRAGTVVHPKMVLTSAIRLVNQNISEASPGGTQALMPTRNVTVHYNTADSRNTLIVDVTEIHVRKRSVTSWSVHYRYDMALLTLEVAVQLIPVCLPAPGSLGTTIPKLTPGSKGMVEVWSKPEINYWHYLVPALVKSETECVGIIPEVDIDVNIPADEFCAQYIEDDAEDLPADYGASFAVQTDGLWYLRGVVGINWRFHGGTGTQRTLFVFYNLDNPELLQWLHDKIGTSTVSSAAPSTPAATPASSSIGTTVPDDLTTVASADEVTETEAASNEPLSVTPLSPTPSTGATAPQFPSTINDDFTTTPSPKQSSNGSEVFISLLGSTNTPHVTWPTVGPLSVRPPHNSLTYSTVPEAPLKSNRDSNATETSTADRNEDIDVKDRWKQTAVWLGVALGIVSTAVIICALLAMLGRFRARSSSPVAALELVKSEG</sequence>
<dbReference type="InParanoid" id="A0A6P8ZT26"/>
<dbReference type="AlphaFoldDB" id="A0A6P8ZT26"/>
<keyword evidence="4" id="KW-1133">Transmembrane helix</keyword>
<dbReference type="KEGG" id="tpal:117649627"/>
<dbReference type="InterPro" id="IPR043504">
    <property type="entry name" value="Peptidase_S1_PA_chymotrypsin"/>
</dbReference>
<dbReference type="PANTHER" id="PTHR24256">
    <property type="entry name" value="TRYPTASE-RELATED"/>
    <property type="match status" value="1"/>
</dbReference>
<gene>
    <name evidence="7" type="primary">LOC117649627</name>
</gene>
<feature type="compositionally biased region" description="Polar residues" evidence="3">
    <location>
        <begin position="1096"/>
        <end position="1123"/>
    </location>
</feature>
<feature type="compositionally biased region" description="Low complexity" evidence="3">
    <location>
        <begin position="1039"/>
        <end position="1055"/>
    </location>
</feature>
<evidence type="ECO:0000256" key="2">
    <source>
        <dbReference type="ARBA" id="ARBA00024195"/>
    </source>
</evidence>
<comment type="similarity">
    <text evidence="2">Belongs to the peptidase S1 family. CLIP subfamily.</text>
</comment>
<keyword evidence="1" id="KW-1015">Disulfide bond</keyword>
<proteinExistence type="inferred from homology"/>
<feature type="region of interest" description="Disordered" evidence="3">
    <location>
        <begin position="1156"/>
        <end position="1181"/>
    </location>
</feature>
<feature type="domain" description="Peptidase S1" evidence="5">
    <location>
        <begin position="1"/>
        <end position="171"/>
    </location>
</feature>
<keyword evidence="4" id="KW-0812">Transmembrane</keyword>
<dbReference type="SMART" id="SM00020">
    <property type="entry name" value="Tryp_SPc"/>
    <property type="match status" value="1"/>
</dbReference>
<dbReference type="Pfam" id="PF00089">
    <property type="entry name" value="Trypsin"/>
    <property type="match status" value="1"/>
</dbReference>
<dbReference type="OrthoDB" id="8237088at2759"/>
<feature type="region of interest" description="Disordered" evidence="3">
    <location>
        <begin position="1039"/>
        <end position="1123"/>
    </location>
</feature>
<keyword evidence="4" id="KW-0472">Membrane</keyword>
<organism evidence="7">
    <name type="scientific">Thrips palmi</name>
    <name type="common">Melon thrips</name>
    <dbReference type="NCBI Taxonomy" id="161013"/>
    <lineage>
        <taxon>Eukaryota</taxon>
        <taxon>Metazoa</taxon>
        <taxon>Ecdysozoa</taxon>
        <taxon>Arthropoda</taxon>
        <taxon>Hexapoda</taxon>
        <taxon>Insecta</taxon>
        <taxon>Pterygota</taxon>
        <taxon>Neoptera</taxon>
        <taxon>Paraneoptera</taxon>
        <taxon>Thysanoptera</taxon>
        <taxon>Terebrantia</taxon>
        <taxon>Thripoidea</taxon>
        <taxon>Thripidae</taxon>
        <taxon>Thrips</taxon>
    </lineage>
</organism>
<dbReference type="GO" id="GO:0006508">
    <property type="term" value="P:proteolysis"/>
    <property type="evidence" value="ECO:0007669"/>
    <property type="project" value="InterPro"/>
</dbReference>
<protein>
    <submittedName>
        <fullName evidence="7">Uncharacterized protein LOC117649627</fullName>
    </submittedName>
</protein>
<evidence type="ECO:0000256" key="3">
    <source>
        <dbReference type="SAM" id="MobiDB-lite"/>
    </source>
</evidence>
<dbReference type="InterPro" id="IPR051487">
    <property type="entry name" value="Ser/Thr_Proteases_Immune/Dev"/>
</dbReference>
<dbReference type="Gene3D" id="2.40.10.10">
    <property type="entry name" value="Trypsin-like serine proteases"/>
    <property type="match status" value="4"/>
</dbReference>